<dbReference type="RefSeq" id="WP_054746294.1">
    <property type="nucleotide sequence ID" value="NZ_AZCV01000002.1"/>
</dbReference>
<name>A0A0R1GWM6_9LACO</name>
<dbReference type="PROSITE" id="PS51096">
    <property type="entry name" value="PTS_EIIA_TYPE_4"/>
    <property type="match status" value="1"/>
</dbReference>
<keyword evidence="7" id="KW-0418">Kinase</keyword>
<evidence type="ECO:0000256" key="4">
    <source>
        <dbReference type="ARBA" id="ARBA00022597"/>
    </source>
</evidence>
<evidence type="ECO:0000256" key="6">
    <source>
        <dbReference type="ARBA" id="ARBA00022683"/>
    </source>
</evidence>
<evidence type="ECO:0000256" key="7">
    <source>
        <dbReference type="ARBA" id="ARBA00022777"/>
    </source>
</evidence>
<protein>
    <submittedName>
        <fullName evidence="9">PTS system, IIA component</fullName>
    </submittedName>
</protein>
<dbReference type="Pfam" id="PF03610">
    <property type="entry name" value="EIIA-man"/>
    <property type="match status" value="1"/>
</dbReference>
<keyword evidence="10" id="KW-1185">Reference proteome</keyword>
<reference evidence="9 10" key="1">
    <citation type="journal article" date="2015" name="Genome Announc.">
        <title>Expanding the biotechnology potential of lactobacilli through comparative genomics of 213 strains and associated genera.</title>
        <authorList>
            <person name="Sun Z."/>
            <person name="Harris H.M."/>
            <person name="McCann A."/>
            <person name="Guo C."/>
            <person name="Argimon S."/>
            <person name="Zhang W."/>
            <person name="Yang X."/>
            <person name="Jeffery I.B."/>
            <person name="Cooney J.C."/>
            <person name="Kagawa T.F."/>
            <person name="Liu W."/>
            <person name="Song Y."/>
            <person name="Salvetti E."/>
            <person name="Wrobel A."/>
            <person name="Rasinkangas P."/>
            <person name="Parkhill J."/>
            <person name="Rea M.C."/>
            <person name="O'Sullivan O."/>
            <person name="Ritari J."/>
            <person name="Douillard F.P."/>
            <person name="Paul Ross R."/>
            <person name="Yang R."/>
            <person name="Briner A.E."/>
            <person name="Felis G.E."/>
            <person name="de Vos W.M."/>
            <person name="Barrangou R."/>
            <person name="Klaenhammer T.R."/>
            <person name="Caufield P.W."/>
            <person name="Cui Y."/>
            <person name="Zhang H."/>
            <person name="O'Toole P.W."/>
        </authorList>
    </citation>
    <scope>NUCLEOTIDE SEQUENCE [LARGE SCALE GENOMIC DNA]</scope>
    <source>
        <strain evidence="9 10">DSM 20534</strain>
    </source>
</reference>
<keyword evidence="5" id="KW-0808">Transferase</keyword>
<gene>
    <name evidence="9" type="ORF">FC62_GL000912</name>
</gene>
<sequence>MTELVLISHGNLCVELKKSAEMIMGPQEHIHAVPLLPAEGQEDFLKKFDDLVQDFDDYVVFSDLLGGTPANTISKQIMLGRDIQLYAGMNLPMVIEFVNSTLVGNEPDYIATTKDSIVKINDLLAAQADDDDEDE</sequence>
<dbReference type="EMBL" id="AZCV01000002">
    <property type="protein sequence ID" value="KRK38137.1"/>
    <property type="molecule type" value="Genomic_DNA"/>
</dbReference>
<dbReference type="InterPro" id="IPR036662">
    <property type="entry name" value="PTS_EIIA_man-typ_sf"/>
</dbReference>
<organism evidence="9 10">
    <name type="scientific">Amylolactobacillus amylotrophicus DSM 20534</name>
    <dbReference type="NCBI Taxonomy" id="1423722"/>
    <lineage>
        <taxon>Bacteria</taxon>
        <taxon>Bacillati</taxon>
        <taxon>Bacillota</taxon>
        <taxon>Bacilli</taxon>
        <taxon>Lactobacillales</taxon>
        <taxon>Lactobacillaceae</taxon>
        <taxon>Amylolactobacillus</taxon>
    </lineage>
</organism>
<accession>A0A0R1GWM6</accession>
<evidence type="ECO:0000256" key="1">
    <source>
        <dbReference type="ARBA" id="ARBA00004496"/>
    </source>
</evidence>
<dbReference type="GO" id="GO:0016020">
    <property type="term" value="C:membrane"/>
    <property type="evidence" value="ECO:0007669"/>
    <property type="project" value="InterPro"/>
</dbReference>
<dbReference type="GO" id="GO:0005737">
    <property type="term" value="C:cytoplasm"/>
    <property type="evidence" value="ECO:0007669"/>
    <property type="project" value="UniProtKB-SubCell"/>
</dbReference>
<dbReference type="InterPro" id="IPR051471">
    <property type="entry name" value="Bacterial_PTS_sugar_comp"/>
</dbReference>
<dbReference type="CDD" id="cd00006">
    <property type="entry name" value="PTS_IIA_man"/>
    <property type="match status" value="1"/>
</dbReference>
<dbReference type="SUPFAM" id="SSF53062">
    <property type="entry name" value="PTS system fructose IIA component-like"/>
    <property type="match status" value="1"/>
</dbReference>
<evidence type="ECO:0000259" key="8">
    <source>
        <dbReference type="PROSITE" id="PS51096"/>
    </source>
</evidence>
<dbReference type="AlphaFoldDB" id="A0A0R1GWM6"/>
<dbReference type="InterPro" id="IPR033887">
    <property type="entry name" value="PTS_IIA_man"/>
</dbReference>
<dbReference type="Proteomes" id="UP000050909">
    <property type="component" value="Unassembled WGS sequence"/>
</dbReference>
<evidence type="ECO:0000256" key="2">
    <source>
        <dbReference type="ARBA" id="ARBA00022448"/>
    </source>
</evidence>
<dbReference type="PANTHER" id="PTHR33799">
    <property type="entry name" value="PTS PERMEASE-RELATED-RELATED"/>
    <property type="match status" value="1"/>
</dbReference>
<feature type="domain" description="PTS EIIA type-4" evidence="8">
    <location>
        <begin position="1"/>
        <end position="133"/>
    </location>
</feature>
<evidence type="ECO:0000313" key="10">
    <source>
        <dbReference type="Proteomes" id="UP000050909"/>
    </source>
</evidence>
<evidence type="ECO:0000256" key="3">
    <source>
        <dbReference type="ARBA" id="ARBA00022490"/>
    </source>
</evidence>
<keyword evidence="6" id="KW-0598">Phosphotransferase system</keyword>
<keyword evidence="2" id="KW-0813">Transport</keyword>
<dbReference type="GO" id="GO:0016301">
    <property type="term" value="F:kinase activity"/>
    <property type="evidence" value="ECO:0007669"/>
    <property type="project" value="UniProtKB-KW"/>
</dbReference>
<keyword evidence="4" id="KW-0762">Sugar transport</keyword>
<comment type="caution">
    <text evidence="9">The sequence shown here is derived from an EMBL/GenBank/DDBJ whole genome shotgun (WGS) entry which is preliminary data.</text>
</comment>
<dbReference type="GO" id="GO:0009401">
    <property type="term" value="P:phosphoenolpyruvate-dependent sugar phosphotransferase system"/>
    <property type="evidence" value="ECO:0007669"/>
    <property type="project" value="UniProtKB-KW"/>
</dbReference>
<evidence type="ECO:0000313" key="9">
    <source>
        <dbReference type="EMBL" id="KRK38137.1"/>
    </source>
</evidence>
<dbReference type="PANTHER" id="PTHR33799:SF1">
    <property type="entry name" value="PTS SYSTEM MANNOSE-SPECIFIC EIIAB COMPONENT-RELATED"/>
    <property type="match status" value="1"/>
</dbReference>
<dbReference type="InterPro" id="IPR004701">
    <property type="entry name" value="PTS_EIIA_man-typ"/>
</dbReference>
<comment type="subcellular location">
    <subcellularLocation>
        <location evidence="1">Cytoplasm</location>
    </subcellularLocation>
</comment>
<keyword evidence="3" id="KW-0963">Cytoplasm</keyword>
<dbReference type="Gene3D" id="3.40.50.510">
    <property type="entry name" value="Phosphotransferase system, mannose-type IIA component"/>
    <property type="match status" value="1"/>
</dbReference>
<proteinExistence type="predicted"/>
<dbReference type="PATRIC" id="fig|1423722.3.peg.928"/>
<evidence type="ECO:0000256" key="5">
    <source>
        <dbReference type="ARBA" id="ARBA00022679"/>
    </source>
</evidence>